<sequence>MKDDSLFRTEALDAQRTNWLGPVSLSQPLSFSVFAAIALLATLLLVAFFAFGSYTKRTTVTGQLLPAGGWSKVYPNQAGVVVEKRVTEGQAVREGDVLYVLSLERKSDAAPGGLASITGQVEARRDSLRSELGKTRSIQQEQLTALTRKQAAYEAELRVIEQSIEGQRARVALAQDTLQRYRGLLEKDYIAGEQVQLREADLIDQRSRLQGLERERLNAQRELTLLRGERERLPLEQSRQLAEINRSISSSDQELTESELRRRLHVLAPRDGVVTAVTAEVGHAVDPSRPVLSIVPPGARLQAQLFAPSKAVGFVRGGEAVMLRFDAYPYQKFGHTAGRVTEVARVALTGQDLSALGLPGLDATGAGEPLYRITVDLSAQTIMAYGEARPLQIGMQLEADIMQERRKLYEWVLEPLISITGKL</sequence>
<evidence type="ECO:0000259" key="3">
    <source>
        <dbReference type="Pfam" id="PF25973"/>
    </source>
</evidence>
<comment type="caution">
    <text evidence="5">The sequence shown here is derived from an EMBL/GenBank/DDBJ whole genome shotgun (WGS) entry which is preliminary data.</text>
</comment>
<dbReference type="Proteomes" id="UP000318422">
    <property type="component" value="Unassembled WGS sequence"/>
</dbReference>
<dbReference type="InterPro" id="IPR058982">
    <property type="entry name" value="Beta-barrel_AprE"/>
</dbReference>
<organism evidence="5 6">
    <name type="scientific">Zoogloea ramigera</name>
    <dbReference type="NCBI Taxonomy" id="350"/>
    <lineage>
        <taxon>Bacteria</taxon>
        <taxon>Pseudomonadati</taxon>
        <taxon>Pseudomonadota</taxon>
        <taxon>Betaproteobacteria</taxon>
        <taxon>Rhodocyclales</taxon>
        <taxon>Zoogloeaceae</taxon>
        <taxon>Zoogloea</taxon>
    </lineage>
</organism>
<feature type="coiled-coil region" evidence="1">
    <location>
        <begin position="202"/>
        <end position="229"/>
    </location>
</feature>
<keyword evidence="2" id="KW-1133">Transmembrane helix</keyword>
<dbReference type="PRINTS" id="PR01490">
    <property type="entry name" value="RTXTOXIND"/>
</dbReference>
<evidence type="ECO:0000313" key="6">
    <source>
        <dbReference type="Proteomes" id="UP000318422"/>
    </source>
</evidence>
<dbReference type="Pfam" id="PF26002">
    <property type="entry name" value="Beta-barrel_AprE"/>
    <property type="match status" value="1"/>
</dbReference>
<dbReference type="Gene3D" id="2.40.50.100">
    <property type="match status" value="1"/>
</dbReference>
<dbReference type="PANTHER" id="PTHR30386:SF28">
    <property type="entry name" value="EXPORTED PROTEIN"/>
    <property type="match status" value="1"/>
</dbReference>
<dbReference type="InterPro" id="IPR058647">
    <property type="entry name" value="BSH_CzcB-like"/>
</dbReference>
<gene>
    <name evidence="5" type="ORF">ZRA01_35110</name>
</gene>
<evidence type="ECO:0000256" key="1">
    <source>
        <dbReference type="SAM" id="Coils"/>
    </source>
</evidence>
<evidence type="ECO:0000259" key="4">
    <source>
        <dbReference type="Pfam" id="PF26002"/>
    </source>
</evidence>
<keyword evidence="2" id="KW-0472">Membrane</keyword>
<accession>A0A4Y4CWZ2</accession>
<dbReference type="AlphaFoldDB" id="A0A4Y4CWZ2"/>
<evidence type="ECO:0000313" key="5">
    <source>
        <dbReference type="EMBL" id="GEC97438.1"/>
    </source>
</evidence>
<feature type="domain" description="AprE-like beta-barrel" evidence="4">
    <location>
        <begin position="308"/>
        <end position="402"/>
    </location>
</feature>
<keyword evidence="6" id="KW-1185">Reference proteome</keyword>
<feature type="transmembrane region" description="Helical" evidence="2">
    <location>
        <begin position="29"/>
        <end position="51"/>
    </location>
</feature>
<proteinExistence type="predicted"/>
<dbReference type="InterPro" id="IPR050739">
    <property type="entry name" value="MFP"/>
</dbReference>
<dbReference type="Pfam" id="PF25973">
    <property type="entry name" value="BSH_CzcB"/>
    <property type="match status" value="1"/>
</dbReference>
<dbReference type="RefSeq" id="WP_218028750.1">
    <property type="nucleotide sequence ID" value="NZ_BJNV01000087.1"/>
</dbReference>
<name>A0A4Y4CWZ2_ZOORA</name>
<keyword evidence="2" id="KW-0812">Transmembrane</keyword>
<dbReference type="EMBL" id="BJNV01000087">
    <property type="protein sequence ID" value="GEC97438.1"/>
    <property type="molecule type" value="Genomic_DNA"/>
</dbReference>
<protein>
    <submittedName>
        <fullName evidence="5">Secretion protein</fullName>
    </submittedName>
</protein>
<feature type="domain" description="CzcB-like barrel-sandwich hybrid" evidence="3">
    <location>
        <begin position="72"/>
        <end position="294"/>
    </location>
</feature>
<dbReference type="PANTHER" id="PTHR30386">
    <property type="entry name" value="MEMBRANE FUSION SUBUNIT OF EMRAB-TOLC MULTIDRUG EFFLUX PUMP"/>
    <property type="match status" value="1"/>
</dbReference>
<evidence type="ECO:0000256" key="2">
    <source>
        <dbReference type="SAM" id="Phobius"/>
    </source>
</evidence>
<keyword evidence="1" id="KW-0175">Coiled coil</keyword>
<reference evidence="5 6" key="1">
    <citation type="submission" date="2019-06" db="EMBL/GenBank/DDBJ databases">
        <title>Whole genome shotgun sequence of Zoogloea ramigera NBRC 15342.</title>
        <authorList>
            <person name="Hosoyama A."/>
            <person name="Uohara A."/>
            <person name="Ohji S."/>
            <person name="Ichikawa N."/>
        </authorList>
    </citation>
    <scope>NUCLEOTIDE SEQUENCE [LARGE SCALE GENOMIC DNA]</scope>
    <source>
        <strain evidence="5 6">NBRC 15342</strain>
    </source>
</reference>